<dbReference type="InterPro" id="IPR006328">
    <property type="entry name" value="2-HAD"/>
</dbReference>
<dbReference type="Gene3D" id="1.10.150.240">
    <property type="entry name" value="Putative phosphatase, domain 2"/>
    <property type="match status" value="1"/>
</dbReference>
<dbReference type="SFLD" id="SFLDS00003">
    <property type="entry name" value="Haloacid_Dehalogenase"/>
    <property type="match status" value="1"/>
</dbReference>
<dbReference type="InterPro" id="IPR023198">
    <property type="entry name" value="PGP-like_dom2"/>
</dbReference>
<evidence type="ECO:0000313" key="3">
    <source>
        <dbReference type="EMBL" id="KAG5985715.1"/>
    </source>
</evidence>
<protein>
    <recommendedName>
        <fullName evidence="5">Haloacid dehalogenase, type II</fullName>
    </recommendedName>
</protein>
<name>A0A9P7N2W7_9HYPO</name>
<dbReference type="SUPFAM" id="SSF56784">
    <property type="entry name" value="HAD-like"/>
    <property type="match status" value="1"/>
</dbReference>
<dbReference type="GO" id="GO:0019120">
    <property type="term" value="F:hydrolase activity, acting on acid halide bonds, in C-halide compounds"/>
    <property type="evidence" value="ECO:0007669"/>
    <property type="project" value="InterPro"/>
</dbReference>
<evidence type="ECO:0000256" key="1">
    <source>
        <dbReference type="ARBA" id="ARBA00008106"/>
    </source>
</evidence>
<dbReference type="Proteomes" id="UP000748025">
    <property type="component" value="Unassembled WGS sequence"/>
</dbReference>
<dbReference type="PANTHER" id="PTHR43316:SF3">
    <property type="entry name" value="HALOACID DEHALOGENASE, TYPE II (AFU_ORTHOLOGUE AFUA_2G07750)-RELATED"/>
    <property type="match status" value="1"/>
</dbReference>
<dbReference type="InterPro" id="IPR023214">
    <property type="entry name" value="HAD_sf"/>
</dbReference>
<gene>
    <name evidence="3" type="ORF">E4U43_005930</name>
</gene>
<dbReference type="InterPro" id="IPR036412">
    <property type="entry name" value="HAD-like_sf"/>
</dbReference>
<organism evidence="3 4">
    <name type="scientific">Claviceps pusilla</name>
    <dbReference type="NCBI Taxonomy" id="123648"/>
    <lineage>
        <taxon>Eukaryota</taxon>
        <taxon>Fungi</taxon>
        <taxon>Dikarya</taxon>
        <taxon>Ascomycota</taxon>
        <taxon>Pezizomycotina</taxon>
        <taxon>Sordariomycetes</taxon>
        <taxon>Hypocreomycetidae</taxon>
        <taxon>Hypocreales</taxon>
        <taxon>Clavicipitaceae</taxon>
        <taxon>Claviceps</taxon>
    </lineage>
</organism>
<dbReference type="SFLD" id="SFLDG01129">
    <property type="entry name" value="C1.5:_HAD__Beta-PGM__Phosphata"/>
    <property type="match status" value="1"/>
</dbReference>
<dbReference type="Pfam" id="PF00702">
    <property type="entry name" value="Hydrolase"/>
    <property type="match status" value="1"/>
</dbReference>
<evidence type="ECO:0000256" key="2">
    <source>
        <dbReference type="ARBA" id="ARBA00022801"/>
    </source>
</evidence>
<dbReference type="EMBL" id="SRPW01003971">
    <property type="protein sequence ID" value="KAG5985715.1"/>
    <property type="molecule type" value="Genomic_DNA"/>
</dbReference>
<reference evidence="3" key="1">
    <citation type="journal article" date="2020" name="bioRxiv">
        <title>Whole genome comparisons of ergot fungi reveals the divergence and evolution of species within the genus Claviceps are the result of varying mechanisms driving genome evolution and host range expansion.</title>
        <authorList>
            <person name="Wyka S.A."/>
            <person name="Mondo S.J."/>
            <person name="Liu M."/>
            <person name="Dettman J."/>
            <person name="Nalam V."/>
            <person name="Broders K.D."/>
        </authorList>
    </citation>
    <scope>NUCLEOTIDE SEQUENCE</scope>
    <source>
        <strain evidence="3">CCC 602</strain>
    </source>
</reference>
<comment type="caution">
    <text evidence="3">The sequence shown here is derived from an EMBL/GenBank/DDBJ whole genome shotgun (WGS) entry which is preliminary data.</text>
</comment>
<dbReference type="AlphaFoldDB" id="A0A9P7N2W7"/>
<proteinExistence type="inferred from homology"/>
<comment type="similarity">
    <text evidence="1">Belongs to the HAD-like hydrolase superfamily. S-2-haloalkanoic acid dehalogenase family.</text>
</comment>
<keyword evidence="4" id="KW-1185">Reference proteome</keyword>
<evidence type="ECO:0008006" key="5">
    <source>
        <dbReference type="Google" id="ProtNLM"/>
    </source>
</evidence>
<dbReference type="InterPro" id="IPR006439">
    <property type="entry name" value="HAD-SF_hydro_IA"/>
</dbReference>
<keyword evidence="2" id="KW-0378">Hydrolase</keyword>
<accession>A0A9P7N2W7</accession>
<sequence length="286" mass="31735">MPSAEPSHPLSSIKALTFDLFGTTFDWRASVQEELVLRAHRKLSSDAASEVLKRRLRTVTERDWGRFAQEWRNSYLEFVRGFGAADADADGGEAGPDAGTAKWKTVDEHHGESLVRLLDAWHLGDLYSDAEIHSLSLVWHRLRPWADVVDGLARIRAGGITLAALTNGNRDLVKDLVDFGGLDFDGLFCADTFRVYKPHPGTYLGAARAMGLEPGQVAMVACHMGDLVGARACGLRTIYVERRGEEAMDEEGDEFCEARRWVDLWIGKHEEGFAALADRLLRLVPS</sequence>
<dbReference type="NCBIfam" id="TIGR01428">
    <property type="entry name" value="HAD_type_II"/>
    <property type="match status" value="1"/>
</dbReference>
<dbReference type="InterPro" id="IPR051540">
    <property type="entry name" value="S-2-haloacid_dehalogenase"/>
</dbReference>
<dbReference type="OrthoDB" id="40579at2759"/>
<dbReference type="Gene3D" id="3.40.50.1000">
    <property type="entry name" value="HAD superfamily/HAD-like"/>
    <property type="match status" value="1"/>
</dbReference>
<dbReference type="PANTHER" id="PTHR43316">
    <property type="entry name" value="HYDROLASE, HALOACID DELAHOGENASE-RELATED"/>
    <property type="match status" value="1"/>
</dbReference>
<dbReference type="GO" id="GO:0016791">
    <property type="term" value="F:phosphatase activity"/>
    <property type="evidence" value="ECO:0007669"/>
    <property type="project" value="UniProtKB-ARBA"/>
</dbReference>
<dbReference type="NCBIfam" id="TIGR01493">
    <property type="entry name" value="HAD-SF-IA-v2"/>
    <property type="match status" value="1"/>
</dbReference>
<evidence type="ECO:0000313" key="4">
    <source>
        <dbReference type="Proteomes" id="UP000748025"/>
    </source>
</evidence>